<feature type="compositionally biased region" description="Acidic residues" evidence="1">
    <location>
        <begin position="749"/>
        <end position="768"/>
    </location>
</feature>
<dbReference type="InterPro" id="IPR054289">
    <property type="entry name" value="DUF7025"/>
</dbReference>
<dbReference type="SMART" id="SM00382">
    <property type="entry name" value="AAA"/>
    <property type="match status" value="1"/>
</dbReference>
<reference evidence="3" key="1">
    <citation type="journal article" date="2020" name="Stud. Mycol.">
        <title>101 Dothideomycetes genomes: a test case for predicting lifestyles and emergence of pathogens.</title>
        <authorList>
            <person name="Haridas S."/>
            <person name="Albert R."/>
            <person name="Binder M."/>
            <person name="Bloem J."/>
            <person name="Labutti K."/>
            <person name="Salamov A."/>
            <person name="Andreopoulos B."/>
            <person name="Baker S."/>
            <person name="Barry K."/>
            <person name="Bills G."/>
            <person name="Bluhm B."/>
            <person name="Cannon C."/>
            <person name="Castanera R."/>
            <person name="Culley D."/>
            <person name="Daum C."/>
            <person name="Ezra D."/>
            <person name="Gonzalez J."/>
            <person name="Henrissat B."/>
            <person name="Kuo A."/>
            <person name="Liang C."/>
            <person name="Lipzen A."/>
            <person name="Lutzoni F."/>
            <person name="Magnuson J."/>
            <person name="Mondo S."/>
            <person name="Nolan M."/>
            <person name="Ohm R."/>
            <person name="Pangilinan J."/>
            <person name="Park H.-J."/>
            <person name="Ramirez L."/>
            <person name="Alfaro M."/>
            <person name="Sun H."/>
            <person name="Tritt A."/>
            <person name="Yoshinaga Y."/>
            <person name="Zwiers L.-H."/>
            <person name="Turgeon B."/>
            <person name="Goodwin S."/>
            <person name="Spatafora J."/>
            <person name="Crous P."/>
            <person name="Grigoriev I."/>
        </authorList>
    </citation>
    <scope>NUCLEOTIDE SEQUENCE</scope>
    <source>
        <strain evidence="3">CBS 122367</strain>
    </source>
</reference>
<evidence type="ECO:0000313" key="3">
    <source>
        <dbReference type="EMBL" id="KAF2688057.1"/>
    </source>
</evidence>
<dbReference type="SUPFAM" id="SSF52540">
    <property type="entry name" value="P-loop containing nucleoside triphosphate hydrolases"/>
    <property type="match status" value="1"/>
</dbReference>
<dbReference type="AlphaFoldDB" id="A0A6G1JBW4"/>
<dbReference type="OrthoDB" id="10042665at2759"/>
<feature type="compositionally biased region" description="Basic and acidic residues" evidence="1">
    <location>
        <begin position="694"/>
        <end position="705"/>
    </location>
</feature>
<sequence>MEARLLADDSEPKATSQDSQSQTNDPQDEGSRPAGDGGSGKGVAAQEKEHEPEENQVATNFDVDARDLAVARYTHLKVLHDFVKDELSDVLDLRSKIANSTLENIHFEDLWHLFKPGDVIYSTENGHDQLYKVYFITGGQSLKRSRTTDEITEINNLRDKLRYWTPPPPGGKDEDDEETIEKMLREEGSGIGTWTPFKVDCYMMAFDGERCGPVDVCKKIRAYQGERAITSLPMYPLRFHPKKDELLQTMLERGRKFLFAGGHKSYDGRTLSRTKDESQVEIQSDVYIDFDAFYQDFPHKKPTLGRILRSRQNLAEVQEFSAPDSTRYRSLSGHELDAKLSDDFLTMNRLTLEKFKPEEDQISDDVLCLMPHYVVGYAFQLRKWFHLDIDLVKDINRESASARAAGFDDLVISKRYRDLLVALVDSHASGLQRGKEKIKHPNPMPTQIDLVRGKGQGLIILLHGPPGSGKTSTAETIAAYTRRPLYSITCGDIGTAPDIVEKNLLEHTRRADKWGCVLLLDEADVFLYYAGILFLTTNRPGVIDEAFKSRVHISLRYPGVDLESTKKQWSNILNRLEADNKSAEVKVVFDKEALLDFAQRHFDRCEREGVTWNGRQIRNAFQTALALGHYERLAKIREAGMTPEEAMATGKKKWRTVKLTKANFANIAKTAREFEQYIETLRGSDSVNARESELRYDEWDPDQPRARKQYPVAGSAKDAVHQLHANVGASRAHAGKGKKAARVEHPPSEEEEEESAESDDLSEDDDED</sequence>
<dbReference type="InterPro" id="IPR003593">
    <property type="entry name" value="AAA+_ATPase"/>
</dbReference>
<gene>
    <name evidence="3" type="ORF">K458DRAFT_440781</name>
</gene>
<evidence type="ECO:0000256" key="1">
    <source>
        <dbReference type="SAM" id="MobiDB-lite"/>
    </source>
</evidence>
<dbReference type="InterPro" id="IPR027417">
    <property type="entry name" value="P-loop_NTPase"/>
</dbReference>
<protein>
    <recommendedName>
        <fullName evidence="2">AAA+ ATPase domain-containing protein</fullName>
    </recommendedName>
</protein>
<dbReference type="PANTHER" id="PTHR46411:SF2">
    <property type="entry name" value="AAA+ ATPASE DOMAIN-CONTAINING PROTEIN"/>
    <property type="match status" value="1"/>
</dbReference>
<dbReference type="PANTHER" id="PTHR46411">
    <property type="entry name" value="FAMILY ATPASE, PUTATIVE-RELATED"/>
    <property type="match status" value="1"/>
</dbReference>
<name>A0A6G1JBW4_9PLEO</name>
<dbReference type="GO" id="GO:0005524">
    <property type="term" value="F:ATP binding"/>
    <property type="evidence" value="ECO:0007669"/>
    <property type="project" value="InterPro"/>
</dbReference>
<feature type="region of interest" description="Disordered" evidence="1">
    <location>
        <begin position="1"/>
        <end position="60"/>
    </location>
</feature>
<dbReference type="Pfam" id="PF22942">
    <property type="entry name" value="DUF7025"/>
    <property type="match status" value="1"/>
</dbReference>
<dbReference type="Gene3D" id="3.40.50.300">
    <property type="entry name" value="P-loop containing nucleotide triphosphate hydrolases"/>
    <property type="match status" value="1"/>
</dbReference>
<dbReference type="Proteomes" id="UP000799291">
    <property type="component" value="Unassembled WGS sequence"/>
</dbReference>
<feature type="region of interest" description="Disordered" evidence="1">
    <location>
        <begin position="694"/>
        <end position="768"/>
    </location>
</feature>
<accession>A0A6G1JBW4</accession>
<dbReference type="InterPro" id="IPR003959">
    <property type="entry name" value="ATPase_AAA_core"/>
</dbReference>
<keyword evidence="4" id="KW-1185">Reference proteome</keyword>
<feature type="domain" description="AAA+ ATPase" evidence="2">
    <location>
        <begin position="456"/>
        <end position="558"/>
    </location>
</feature>
<dbReference type="Pfam" id="PF00004">
    <property type="entry name" value="AAA"/>
    <property type="match status" value="1"/>
</dbReference>
<dbReference type="Pfam" id="PF23232">
    <property type="entry name" value="AAA_lid_13"/>
    <property type="match status" value="1"/>
</dbReference>
<evidence type="ECO:0000259" key="2">
    <source>
        <dbReference type="SMART" id="SM00382"/>
    </source>
</evidence>
<feature type="compositionally biased region" description="Polar residues" evidence="1">
    <location>
        <begin position="13"/>
        <end position="25"/>
    </location>
</feature>
<feature type="compositionally biased region" description="Basic and acidic residues" evidence="1">
    <location>
        <begin position="1"/>
        <end position="12"/>
    </location>
</feature>
<dbReference type="GO" id="GO:0016887">
    <property type="term" value="F:ATP hydrolysis activity"/>
    <property type="evidence" value="ECO:0007669"/>
    <property type="project" value="InterPro"/>
</dbReference>
<evidence type="ECO:0000313" key="4">
    <source>
        <dbReference type="Proteomes" id="UP000799291"/>
    </source>
</evidence>
<dbReference type="EMBL" id="MU005574">
    <property type="protein sequence ID" value="KAF2688057.1"/>
    <property type="molecule type" value="Genomic_DNA"/>
</dbReference>
<organism evidence="3 4">
    <name type="scientific">Lentithecium fluviatile CBS 122367</name>
    <dbReference type="NCBI Taxonomy" id="1168545"/>
    <lineage>
        <taxon>Eukaryota</taxon>
        <taxon>Fungi</taxon>
        <taxon>Dikarya</taxon>
        <taxon>Ascomycota</taxon>
        <taxon>Pezizomycotina</taxon>
        <taxon>Dothideomycetes</taxon>
        <taxon>Pleosporomycetidae</taxon>
        <taxon>Pleosporales</taxon>
        <taxon>Massarineae</taxon>
        <taxon>Lentitheciaceae</taxon>
        <taxon>Lentithecium</taxon>
    </lineage>
</organism>
<proteinExistence type="predicted"/>
<dbReference type="InterPro" id="IPR056599">
    <property type="entry name" value="AAA_lid_fung"/>
</dbReference>